<name>A0A8D6ZRY1_MUSAM</name>
<feature type="transmembrane region" description="Helical" evidence="1">
    <location>
        <begin position="38"/>
        <end position="59"/>
    </location>
</feature>
<gene>
    <name evidence="2" type="ORF">GSMUA_230990.1</name>
</gene>
<evidence type="ECO:0000313" key="2">
    <source>
        <dbReference type="EMBL" id="CAG1834994.1"/>
    </source>
</evidence>
<dbReference type="EMBL" id="HG996474">
    <property type="protein sequence ID" value="CAG1834994.1"/>
    <property type="molecule type" value="Genomic_DNA"/>
</dbReference>
<reference evidence="2" key="1">
    <citation type="submission" date="2021-03" db="EMBL/GenBank/DDBJ databases">
        <authorList>
            <consortium name="Genoscope - CEA"/>
            <person name="William W."/>
        </authorList>
    </citation>
    <scope>NUCLEOTIDE SEQUENCE</scope>
    <source>
        <strain evidence="2">Doubled-haploid Pahang</strain>
    </source>
</reference>
<protein>
    <submittedName>
        <fullName evidence="2">(wild Malaysian banana) hypothetical protein</fullName>
    </submittedName>
</protein>
<keyword evidence="1" id="KW-1133">Transmembrane helix</keyword>
<dbReference type="AlphaFoldDB" id="A0A8D6ZRY1"/>
<proteinExistence type="predicted"/>
<accession>A0A8D6ZRY1</accession>
<evidence type="ECO:0000256" key="1">
    <source>
        <dbReference type="SAM" id="Phobius"/>
    </source>
</evidence>
<sequence>MHLKETTSSSTEPLLPSRASYAHSLSRIDDKFMSFRHVVVFWSLFLLLSIFVPTASRFILAWDPTRRTYDYLYLFAFVRCYGVRRFLFIDKLVEESKLCFVGEVAYKV</sequence>
<organism evidence="2">
    <name type="scientific">Musa acuminata subsp. malaccensis</name>
    <name type="common">Wild banana</name>
    <name type="synonym">Musa malaccensis</name>
    <dbReference type="NCBI Taxonomy" id="214687"/>
    <lineage>
        <taxon>Eukaryota</taxon>
        <taxon>Viridiplantae</taxon>
        <taxon>Streptophyta</taxon>
        <taxon>Embryophyta</taxon>
        <taxon>Tracheophyta</taxon>
        <taxon>Spermatophyta</taxon>
        <taxon>Magnoliopsida</taxon>
        <taxon>Liliopsida</taxon>
        <taxon>Zingiberales</taxon>
        <taxon>Musaceae</taxon>
        <taxon>Musa</taxon>
    </lineage>
</organism>
<keyword evidence="1" id="KW-0812">Transmembrane</keyword>
<keyword evidence="1" id="KW-0472">Membrane</keyword>